<keyword evidence="1" id="KW-0460">Magnesium</keyword>
<dbReference type="GO" id="GO:0043571">
    <property type="term" value="P:maintenance of CRISPR repeat elements"/>
    <property type="evidence" value="ECO:0007669"/>
    <property type="project" value="UniProtKB-UniRule"/>
</dbReference>
<dbReference type="InterPro" id="IPR042211">
    <property type="entry name" value="CRISPR-assoc_Cas1_N"/>
</dbReference>
<evidence type="ECO:0000256" key="1">
    <source>
        <dbReference type="HAMAP-Rule" id="MF_01470"/>
    </source>
</evidence>
<feature type="binding site" evidence="1">
    <location>
        <position position="207"/>
    </location>
    <ligand>
        <name>Mn(2+)</name>
        <dbReference type="ChEBI" id="CHEBI:29035"/>
    </ligand>
</feature>
<evidence type="ECO:0000256" key="2">
    <source>
        <dbReference type="SAM" id="MobiDB-lite"/>
    </source>
</evidence>
<feature type="binding site" evidence="1">
    <location>
        <position position="220"/>
    </location>
    <ligand>
        <name>Mn(2+)</name>
        <dbReference type="ChEBI" id="CHEBI:29035"/>
    </ligand>
</feature>
<dbReference type="GO" id="GO:0004520">
    <property type="term" value="F:DNA endonuclease activity"/>
    <property type="evidence" value="ECO:0007669"/>
    <property type="project" value="InterPro"/>
</dbReference>
<dbReference type="Pfam" id="PF01867">
    <property type="entry name" value="Cas_Cas1"/>
    <property type="match status" value="2"/>
</dbReference>
<keyword evidence="1" id="KW-0464">Manganese</keyword>
<dbReference type="GO" id="GO:0051607">
    <property type="term" value="P:defense response to virus"/>
    <property type="evidence" value="ECO:0007669"/>
    <property type="project" value="UniProtKB-UniRule"/>
</dbReference>
<keyword evidence="1" id="KW-0051">Antiviral defense</keyword>
<dbReference type="InterPro" id="IPR050646">
    <property type="entry name" value="Cas1"/>
</dbReference>
<dbReference type="CDD" id="cd09719">
    <property type="entry name" value="Cas1_I-E"/>
    <property type="match status" value="1"/>
</dbReference>
<dbReference type="EC" id="3.1.-.-" evidence="1"/>
<dbReference type="GO" id="GO:0046872">
    <property type="term" value="F:metal ion binding"/>
    <property type="evidence" value="ECO:0007669"/>
    <property type="project" value="UniProtKB-UniRule"/>
</dbReference>
<keyword evidence="1" id="KW-0479">Metal-binding</keyword>
<keyword evidence="1" id="KW-0238">DNA-binding</keyword>
<dbReference type="Gene3D" id="1.20.120.920">
    <property type="entry name" value="CRISPR-associated endonuclease Cas1, C-terminal domain"/>
    <property type="match status" value="1"/>
</dbReference>
<feature type="region of interest" description="Disordered" evidence="2">
    <location>
        <begin position="278"/>
        <end position="305"/>
    </location>
</feature>
<dbReference type="InterPro" id="IPR019851">
    <property type="entry name" value="CRISPR-assoc_Cas1_ECOLI"/>
</dbReference>
<protein>
    <recommendedName>
        <fullName evidence="1">CRISPR-associated endonuclease Cas1</fullName>
        <ecNumber evidence="1">3.1.-.-</ecNumber>
    </recommendedName>
</protein>
<keyword evidence="1" id="KW-0255">Endonuclease</keyword>
<comment type="function">
    <text evidence="1">CRISPR (clustered regularly interspaced short palindromic repeat), is an adaptive immune system that provides protection against mobile genetic elements (viruses, transposable elements and conjugative plasmids). CRISPR clusters contain spacers, sequences complementary to antecedent mobile elements, and target invading nucleic acids. CRISPR clusters are transcribed and processed into CRISPR RNA (crRNA). Acts as a dsDNA endonuclease. Involved in the integration of spacer DNA into the CRISPR cassette.</text>
</comment>
<dbReference type="PANTHER" id="PTHR34353">
    <property type="entry name" value="CRISPR-ASSOCIATED ENDONUCLEASE CAS1 1"/>
    <property type="match status" value="1"/>
</dbReference>
<dbReference type="InterPro" id="IPR042206">
    <property type="entry name" value="CRISPR-assoc_Cas1_C"/>
</dbReference>
<dbReference type="Gene3D" id="3.100.10.20">
    <property type="entry name" value="CRISPR-associated endonuclease Cas1, N-terminal domain"/>
    <property type="match status" value="1"/>
</dbReference>
<evidence type="ECO:0000313" key="3">
    <source>
        <dbReference type="EMBL" id="CUV12156.1"/>
    </source>
</evidence>
<dbReference type="InterPro" id="IPR002729">
    <property type="entry name" value="CRISPR-assoc_Cas1"/>
</dbReference>
<dbReference type="HAMAP" id="MF_01470">
    <property type="entry name" value="Cas1"/>
    <property type="match status" value="1"/>
</dbReference>
<feature type="binding site" evidence="1">
    <location>
        <position position="140"/>
    </location>
    <ligand>
        <name>Mn(2+)</name>
        <dbReference type="ChEBI" id="CHEBI:29035"/>
    </ligand>
</feature>
<dbReference type="InterPro" id="IPR033641">
    <property type="entry name" value="Cas1_I-E"/>
</dbReference>
<accession>A0A0S4TQ78</accession>
<comment type="similarity">
    <text evidence="1">Belongs to the CRISPR-associated endonuclease Cas1 family.</text>
</comment>
<dbReference type="NCBIfam" id="TIGR00287">
    <property type="entry name" value="cas1"/>
    <property type="match status" value="1"/>
</dbReference>
<dbReference type="AlphaFoldDB" id="A0A0S4TQ78"/>
<proteinExistence type="inferred from homology"/>
<comment type="subunit">
    <text evidence="1">Homodimer, forms a heterotetramer with a Cas2 homodimer.</text>
</comment>
<comment type="cofactor">
    <cofactor evidence="1">
        <name>Mg(2+)</name>
        <dbReference type="ChEBI" id="CHEBI:18420"/>
    </cofactor>
    <cofactor evidence="1">
        <name>Mn(2+)</name>
        <dbReference type="ChEBI" id="CHEBI:29035"/>
    </cofactor>
</comment>
<dbReference type="NCBIfam" id="TIGR03638">
    <property type="entry name" value="cas1_ECOLI"/>
    <property type="match status" value="1"/>
</dbReference>
<organism evidence="3">
    <name type="scientific">Ralstonia solanacearum</name>
    <name type="common">Pseudomonas solanacearum</name>
    <dbReference type="NCBI Taxonomy" id="305"/>
    <lineage>
        <taxon>Bacteria</taxon>
        <taxon>Pseudomonadati</taxon>
        <taxon>Pseudomonadota</taxon>
        <taxon>Betaproteobacteria</taxon>
        <taxon>Burkholderiales</taxon>
        <taxon>Burkholderiaceae</taxon>
        <taxon>Ralstonia</taxon>
        <taxon>Ralstonia solanacearum species complex</taxon>
    </lineage>
</organism>
<sequence length="305" mass="33221">MLPPLKPLPMKDRVSMLFIQYGQIDVQDGAFVVIDQNGVRTHIPVGSVACIMLEPGTRVSHAATRLAALVGTLLVWVGEAGVRLYASGQPGGARADRLLYQAKLALDDDLRLAVVRKMYEMRFNEPAPARRSVEQLRGIEGARVRETYKLLARQYGVDWRSRNYDRQEWDAADVPNRCLSAATSCLYGITEAAVLAAGYAPAVGFIHTGKPLSFVYDIADLFKFETVVPVAFKVAAKAPPQPEREVRLACRDIFRSTKLLGRIIPAIEEVLAAGGISPPEAPPESVPPAIPNAEQLGDAGHRVQG</sequence>
<keyword evidence="1" id="KW-0378">Hydrolase</keyword>
<dbReference type="EMBL" id="LN899819">
    <property type="protein sequence ID" value="CUV12156.1"/>
    <property type="molecule type" value="Genomic_DNA"/>
</dbReference>
<dbReference type="GO" id="GO:0003677">
    <property type="term" value="F:DNA binding"/>
    <property type="evidence" value="ECO:0007669"/>
    <property type="project" value="UniProtKB-KW"/>
</dbReference>
<dbReference type="PANTHER" id="PTHR34353:SF3">
    <property type="entry name" value="CRISPR-ASSOCIATED ENDONUCLEASE CAS1"/>
    <property type="match status" value="1"/>
</dbReference>
<gene>
    <name evidence="3" type="primary">ygbT</name>
    <name evidence="1" type="synonym">cas1</name>
    <name evidence="3" type="ORF">RUN39_v1_320049</name>
</gene>
<name>A0A0S4TQ78_RALSL</name>
<reference evidence="3" key="1">
    <citation type="submission" date="2015-10" db="EMBL/GenBank/DDBJ databases">
        <authorList>
            <person name="Gilbert D.G."/>
        </authorList>
    </citation>
    <scope>NUCLEOTIDE SEQUENCE</scope>
    <source>
        <strain evidence="3">Phyl III-seqv23</strain>
    </source>
</reference>
<feature type="compositionally biased region" description="Pro residues" evidence="2">
    <location>
        <begin position="279"/>
        <end position="290"/>
    </location>
</feature>
<dbReference type="GO" id="GO:0016787">
    <property type="term" value="F:hydrolase activity"/>
    <property type="evidence" value="ECO:0007669"/>
    <property type="project" value="UniProtKB-KW"/>
</dbReference>
<keyword evidence="1" id="KW-0540">Nuclease</keyword>